<dbReference type="RefSeq" id="WP_400881906.1">
    <property type="nucleotide sequence ID" value="NZ_JBIWXY010000001.1"/>
</dbReference>
<feature type="transmembrane region" description="Helical" evidence="11">
    <location>
        <begin position="24"/>
        <end position="46"/>
    </location>
</feature>
<feature type="transmembrane region" description="Helical" evidence="11">
    <location>
        <begin position="206"/>
        <end position="226"/>
    </location>
</feature>
<evidence type="ECO:0000313" key="12">
    <source>
        <dbReference type="EMBL" id="MFJ5446111.1"/>
    </source>
</evidence>
<keyword evidence="9 11" id="KW-0472">Membrane</keyword>
<evidence type="ECO:0000256" key="8">
    <source>
        <dbReference type="ARBA" id="ARBA00022989"/>
    </source>
</evidence>
<feature type="transmembrane region" description="Helical" evidence="11">
    <location>
        <begin position="58"/>
        <end position="78"/>
    </location>
</feature>
<keyword evidence="6 11" id="KW-0812">Transmembrane</keyword>
<protein>
    <recommendedName>
        <fullName evidence="11">Phosphate transporter</fullName>
    </recommendedName>
</protein>
<dbReference type="InterPro" id="IPR001204">
    <property type="entry name" value="Phos_transporter"/>
</dbReference>
<evidence type="ECO:0000256" key="5">
    <source>
        <dbReference type="ARBA" id="ARBA00022592"/>
    </source>
</evidence>
<dbReference type="EMBL" id="JBIWXY010000001">
    <property type="protein sequence ID" value="MFJ5446111.1"/>
    <property type="molecule type" value="Genomic_DNA"/>
</dbReference>
<feature type="transmembrane region" description="Helical" evidence="11">
    <location>
        <begin position="163"/>
        <end position="186"/>
    </location>
</feature>
<evidence type="ECO:0000256" key="2">
    <source>
        <dbReference type="ARBA" id="ARBA00005342"/>
    </source>
</evidence>
<evidence type="ECO:0000256" key="10">
    <source>
        <dbReference type="ARBA" id="ARBA00047348"/>
    </source>
</evidence>
<evidence type="ECO:0000256" key="9">
    <source>
        <dbReference type="ARBA" id="ARBA00023136"/>
    </source>
</evidence>
<reference evidence="12 13" key="1">
    <citation type="submission" date="2024-11" db="EMBL/GenBank/DDBJ databases">
        <authorList>
            <person name="Kaparullina E.N."/>
            <person name="Delegan Y.A."/>
            <person name="Doronina N.V."/>
        </authorList>
    </citation>
    <scope>NUCLEOTIDE SEQUENCE [LARGE SCALE GENOMIC DNA]</scope>
    <source>
        <strain evidence="12 13">7sh_L</strain>
    </source>
</reference>
<dbReference type="PANTHER" id="PTHR11101:SF65">
    <property type="entry name" value="LOW-AFFINITY INORGANIC PHOSPHATE TRANSPORTER PITA-RELATED"/>
    <property type="match status" value="1"/>
</dbReference>
<evidence type="ECO:0000256" key="1">
    <source>
        <dbReference type="ARBA" id="ARBA00004651"/>
    </source>
</evidence>
<feature type="transmembrane region" description="Helical" evidence="11">
    <location>
        <begin position="418"/>
        <end position="439"/>
    </location>
</feature>
<comment type="caution">
    <text evidence="12">The sequence shown here is derived from an EMBL/GenBank/DDBJ whole genome shotgun (WGS) entry which is preliminary data.</text>
</comment>
<evidence type="ECO:0000313" key="13">
    <source>
        <dbReference type="Proteomes" id="UP001617669"/>
    </source>
</evidence>
<feature type="transmembrane region" description="Helical" evidence="11">
    <location>
        <begin position="272"/>
        <end position="290"/>
    </location>
</feature>
<sequence>MNTKALHSSKSISSRPELSKKHSLITQILFFGTLLAGLLFTVASLNHDVSNTDSSPTTWLPFILLGVALLIALGFEFVNGFHDTANAVATVIYTHSLPANVAVVWSGFFNFLGVMASSGAVAFGIISLLPVELILQVGSAAGFAMVFSLLIAAILWNLGTWFLGLPASSSHTLIGSIIGVGVANALMHGRDGTSGVDWAQASKVGYSLLLSPMVGFIAAALVLLALRTIIKNRELFREPKGNKPPPAWIRGILILTCTGVSFAHGSNDGQKGMGLIMLILVGTVPMAYALNRAMPADQAIQFSAVAQVTQASLQQIAPGAAPAKPLDTLSTYIRTKEVTAELLPALAAVTGSIGQQVKGYGSLAKVPADAVANVRNDMYLTSEAIRLIDKNPGTIQLDADTKANLMAFKKEIDKATKFIPLWVKIAVAIALGLGTMVGWKRIVVTVGERIGKTHLTYAQGASAETVAMLTIGAADLYGLPVSTTQVLSSGVAGTMAANRSGLQMGTIRNLLMAWVLTLPMAMLLSGSLYWLFSQFI</sequence>
<dbReference type="PANTHER" id="PTHR11101">
    <property type="entry name" value="PHOSPHATE TRANSPORTER"/>
    <property type="match status" value="1"/>
</dbReference>
<keyword evidence="5 11" id="KW-0592">Phosphate transport</keyword>
<accession>A0ABW8GL50</accession>
<dbReference type="Pfam" id="PF01384">
    <property type="entry name" value="PHO4"/>
    <property type="match status" value="1"/>
</dbReference>
<feature type="transmembrane region" description="Helical" evidence="11">
    <location>
        <begin position="247"/>
        <end position="266"/>
    </location>
</feature>
<comment type="subcellular location">
    <subcellularLocation>
        <location evidence="1">Cell membrane</location>
        <topology evidence="1">Multi-pass membrane protein</topology>
    </subcellularLocation>
    <subcellularLocation>
        <location evidence="11">Membrane</location>
        <topology evidence="11">Multi-pass membrane protein</topology>
    </subcellularLocation>
</comment>
<keyword evidence="8 11" id="KW-1133">Transmembrane helix</keyword>
<name>A0ABW8GL50_9PROT</name>
<feature type="transmembrane region" description="Helical" evidence="11">
    <location>
        <begin position="511"/>
        <end position="532"/>
    </location>
</feature>
<comment type="catalytic activity">
    <reaction evidence="10">
        <text>phosphate(in) + H(+)(in) = phosphate(out) + H(+)(out)</text>
        <dbReference type="Rhea" id="RHEA:29939"/>
        <dbReference type="ChEBI" id="CHEBI:15378"/>
        <dbReference type="ChEBI" id="CHEBI:43474"/>
    </reaction>
</comment>
<keyword evidence="4" id="KW-1003">Cell membrane</keyword>
<evidence type="ECO:0000256" key="7">
    <source>
        <dbReference type="ARBA" id="ARBA00022847"/>
    </source>
</evidence>
<dbReference type="Proteomes" id="UP001617669">
    <property type="component" value="Unassembled WGS sequence"/>
</dbReference>
<feature type="transmembrane region" description="Helical" evidence="11">
    <location>
        <begin position="99"/>
        <end position="127"/>
    </location>
</feature>
<organism evidence="12 13">
    <name type="scientific">Methylobacillus methanolivorans</name>
    <dbReference type="NCBI Taxonomy" id="1848927"/>
    <lineage>
        <taxon>Bacteria</taxon>
        <taxon>Pseudomonadati</taxon>
        <taxon>Pseudomonadota</taxon>
        <taxon>Betaproteobacteria</taxon>
        <taxon>Nitrosomonadales</taxon>
        <taxon>Methylophilaceae</taxon>
        <taxon>Methylobacillus</taxon>
    </lineage>
</organism>
<gene>
    <name evidence="12" type="ORF">ACIKP9_07715</name>
</gene>
<evidence type="ECO:0000256" key="6">
    <source>
        <dbReference type="ARBA" id="ARBA00022692"/>
    </source>
</evidence>
<proteinExistence type="inferred from homology"/>
<keyword evidence="13" id="KW-1185">Reference proteome</keyword>
<evidence type="ECO:0000256" key="4">
    <source>
        <dbReference type="ARBA" id="ARBA00022475"/>
    </source>
</evidence>
<comment type="similarity">
    <text evidence="2">Belongs to the inorganic phosphate transporter (PiT) (TC 2.A.20) family. Pit subfamily.</text>
</comment>
<feature type="transmembrane region" description="Helical" evidence="11">
    <location>
        <begin position="133"/>
        <end position="156"/>
    </location>
</feature>
<keyword evidence="7" id="KW-0769">Symport</keyword>
<evidence type="ECO:0000256" key="11">
    <source>
        <dbReference type="RuleBase" id="RU363058"/>
    </source>
</evidence>
<keyword evidence="3 11" id="KW-0813">Transport</keyword>
<evidence type="ECO:0000256" key="3">
    <source>
        <dbReference type="ARBA" id="ARBA00022448"/>
    </source>
</evidence>